<dbReference type="AlphaFoldDB" id="A0A4Q0MJE1"/>
<accession>A0A4Q0MJE1</accession>
<keyword evidence="2" id="KW-1185">Reference proteome</keyword>
<name>A0A4Q0MJE1_9HYPH</name>
<proteinExistence type="predicted"/>
<evidence type="ECO:0000313" key="1">
    <source>
        <dbReference type="EMBL" id="RXF73209.1"/>
    </source>
</evidence>
<protein>
    <submittedName>
        <fullName evidence="1">Uncharacterized protein</fullName>
    </submittedName>
</protein>
<sequence length="97" mass="9949">MISPEEAAAAAMTAEAAMPDPALMALSMKSLALDLPLAIAVETIRFNVRIAMAWLDHVGRVAALSPSAASDVSFPDDGPAVRVAPQRPVAVAARLAA</sequence>
<dbReference type="Proteomes" id="UP000289708">
    <property type="component" value="Unassembled WGS sequence"/>
</dbReference>
<dbReference type="EMBL" id="RYFI01000010">
    <property type="protein sequence ID" value="RXF73209.1"/>
    <property type="molecule type" value="Genomic_DNA"/>
</dbReference>
<dbReference type="RefSeq" id="WP_128777740.1">
    <property type="nucleotide sequence ID" value="NZ_RYFI01000010.1"/>
</dbReference>
<dbReference type="OrthoDB" id="9890984at2"/>
<comment type="caution">
    <text evidence="1">The sequence shown here is derived from an EMBL/GenBank/DDBJ whole genome shotgun (WGS) entry which is preliminary data.</text>
</comment>
<evidence type="ECO:0000313" key="2">
    <source>
        <dbReference type="Proteomes" id="UP000289708"/>
    </source>
</evidence>
<gene>
    <name evidence="1" type="ORF">EK403_12080</name>
</gene>
<reference evidence="1 2" key="1">
    <citation type="submission" date="2018-12" db="EMBL/GenBank/DDBJ databases">
        <title>bacterium Hansschlegelia zhihuaiae S113.</title>
        <authorList>
            <person name="He J."/>
        </authorList>
    </citation>
    <scope>NUCLEOTIDE SEQUENCE [LARGE SCALE GENOMIC DNA]</scope>
    <source>
        <strain evidence="1 2">S 113</strain>
    </source>
</reference>
<organism evidence="1 2">
    <name type="scientific">Hansschlegelia zhihuaiae</name>
    <dbReference type="NCBI Taxonomy" id="405005"/>
    <lineage>
        <taxon>Bacteria</taxon>
        <taxon>Pseudomonadati</taxon>
        <taxon>Pseudomonadota</taxon>
        <taxon>Alphaproteobacteria</taxon>
        <taxon>Hyphomicrobiales</taxon>
        <taxon>Methylopilaceae</taxon>
        <taxon>Hansschlegelia</taxon>
    </lineage>
</organism>